<evidence type="ECO:0000313" key="2">
    <source>
        <dbReference type="Proteomes" id="UP001058074"/>
    </source>
</evidence>
<reference evidence="1" key="1">
    <citation type="journal article" date="2025" name="Int. J. Syst. Evol. Microbiol.">
        <title>Inconstantimicrobium mannanitabidum sp. nov., a novel member of the family Clostridiaceae isolated from anoxic soil under the treatment of reductive soil disinfestation.</title>
        <authorList>
            <person name="Ueki A."/>
            <person name="Tonouchi A."/>
            <person name="Honma S."/>
            <person name="Kaku N."/>
            <person name="Ueki K."/>
        </authorList>
    </citation>
    <scope>NUCLEOTIDE SEQUENCE</scope>
    <source>
        <strain evidence="1">TW13</strain>
    </source>
</reference>
<evidence type="ECO:0000313" key="1">
    <source>
        <dbReference type="EMBL" id="GKX66656.1"/>
    </source>
</evidence>
<dbReference type="EMBL" id="BROD01000001">
    <property type="protein sequence ID" value="GKX66656.1"/>
    <property type="molecule type" value="Genomic_DNA"/>
</dbReference>
<proteinExistence type="predicted"/>
<protein>
    <submittedName>
        <fullName evidence="1">MarR family transcriptional regulator</fullName>
    </submittedName>
</protein>
<accession>A0ACB5RC52</accession>
<comment type="caution">
    <text evidence="1">The sequence shown here is derived from an EMBL/GenBank/DDBJ whole genome shotgun (WGS) entry which is preliminary data.</text>
</comment>
<gene>
    <name evidence="1" type="ORF">rsdtw13_19140</name>
</gene>
<keyword evidence="2" id="KW-1185">Reference proteome</keyword>
<name>A0ACB5RC52_9CLOT</name>
<sequence length="140" mass="15828">MKTTDIISLISKVRESANKFIINEMDSWGIKGLVPSHGDIIFALLYREKLTMKELAEKIGKDKSTVTALVDKLIKQGYVEKAKAIDDNRVTFVALTEKGKELKPMFESISSDLMSTVYKGVSENEKEELLRILIKIKSNF</sequence>
<dbReference type="Proteomes" id="UP001058074">
    <property type="component" value="Unassembled WGS sequence"/>
</dbReference>
<organism evidence="1 2">
    <name type="scientific">Inconstantimicrobium mannanitabidum</name>
    <dbReference type="NCBI Taxonomy" id="1604901"/>
    <lineage>
        <taxon>Bacteria</taxon>
        <taxon>Bacillati</taxon>
        <taxon>Bacillota</taxon>
        <taxon>Clostridia</taxon>
        <taxon>Eubacteriales</taxon>
        <taxon>Clostridiaceae</taxon>
        <taxon>Inconstantimicrobium</taxon>
    </lineage>
</organism>